<dbReference type="PANTHER" id="PTHR43257">
    <property type="entry name" value="PYRUVATE DEHYDROGENASE E1 COMPONENT BETA SUBUNIT"/>
    <property type="match status" value="1"/>
</dbReference>
<dbReference type="EMBL" id="PXYV01000008">
    <property type="protein sequence ID" value="PSR23143.1"/>
    <property type="molecule type" value="Genomic_DNA"/>
</dbReference>
<dbReference type="Pfam" id="PF02779">
    <property type="entry name" value="Transket_pyr"/>
    <property type="match status" value="1"/>
</dbReference>
<protein>
    <submittedName>
        <fullName evidence="5">Alpha-ketoacid dehydrogenase subunit beta</fullName>
    </submittedName>
</protein>
<comment type="caution">
    <text evidence="5">The sequence shown here is derived from an EMBL/GenBank/DDBJ whole genome shotgun (WGS) entry which is preliminary data.</text>
</comment>
<dbReference type="FunFam" id="3.40.50.920:FF:000001">
    <property type="entry name" value="Pyruvate dehydrogenase E1 beta subunit"/>
    <property type="match status" value="1"/>
</dbReference>
<name>A0A2T2WLP2_9FIRM</name>
<proteinExistence type="predicted"/>
<dbReference type="InterPro" id="IPR005475">
    <property type="entry name" value="Transketolase-like_Pyr-bd"/>
</dbReference>
<gene>
    <name evidence="5" type="ORF">C7B45_04185</name>
</gene>
<dbReference type="SMART" id="SM00861">
    <property type="entry name" value="Transket_pyr"/>
    <property type="match status" value="1"/>
</dbReference>
<sequence length="327" mass="35688">MAVLSYLEAIRETLRQELRRDSRIIIYGEDVGVRGGVFRVTEGLQKEFGEDRIIDSPLAEAAIVGTAIGAAINGLRPVPEIQFADFIFPAMNQIVQEAARIRYRSNGTFAVPIVIRAPYGGGVHGALYHSQSVEAFFAHVPGLKVVVPATPYDAKGLLAAAIQDEDPVLYFEHKAAYRSLKGEVPEERYLIPIGQADRKREGTDVSVITYGLMVSYALKAADELEKEGISVEVVDLRTVRPLDLSAIIETARKTGKVLIVHEDNLTGGIGGEVSALIAEHALFDLDAPIMRLAGPDVPAMPYSAPLEHAFMVTPEKIRDKARELAKF</sequence>
<dbReference type="GO" id="GO:0016491">
    <property type="term" value="F:oxidoreductase activity"/>
    <property type="evidence" value="ECO:0007669"/>
    <property type="project" value="UniProtKB-KW"/>
</dbReference>
<dbReference type="Gene3D" id="3.40.50.970">
    <property type="match status" value="1"/>
</dbReference>
<evidence type="ECO:0000259" key="4">
    <source>
        <dbReference type="SMART" id="SM00861"/>
    </source>
</evidence>
<dbReference type="SUPFAM" id="SSF52518">
    <property type="entry name" value="Thiamin diphosphate-binding fold (THDP-binding)"/>
    <property type="match status" value="1"/>
</dbReference>
<evidence type="ECO:0000256" key="2">
    <source>
        <dbReference type="ARBA" id="ARBA00023002"/>
    </source>
</evidence>
<comment type="cofactor">
    <cofactor evidence="1">
        <name>thiamine diphosphate</name>
        <dbReference type="ChEBI" id="CHEBI:58937"/>
    </cofactor>
</comment>
<dbReference type="Gene3D" id="3.40.50.920">
    <property type="match status" value="1"/>
</dbReference>
<dbReference type="InterPro" id="IPR029061">
    <property type="entry name" value="THDP-binding"/>
</dbReference>
<feature type="domain" description="Transketolase-like pyrimidine-binding" evidence="4">
    <location>
        <begin position="4"/>
        <end position="179"/>
    </location>
</feature>
<evidence type="ECO:0000256" key="1">
    <source>
        <dbReference type="ARBA" id="ARBA00001964"/>
    </source>
</evidence>
<dbReference type="PANTHER" id="PTHR43257:SF2">
    <property type="entry name" value="PYRUVATE DEHYDROGENASE E1 COMPONENT SUBUNIT BETA"/>
    <property type="match status" value="1"/>
</dbReference>
<dbReference type="InterPro" id="IPR033248">
    <property type="entry name" value="Transketolase_C"/>
</dbReference>
<dbReference type="Pfam" id="PF02780">
    <property type="entry name" value="Transketolase_C"/>
    <property type="match status" value="1"/>
</dbReference>
<dbReference type="SUPFAM" id="SSF52922">
    <property type="entry name" value="TK C-terminal domain-like"/>
    <property type="match status" value="1"/>
</dbReference>
<dbReference type="Proteomes" id="UP000241848">
    <property type="component" value="Unassembled WGS sequence"/>
</dbReference>
<keyword evidence="2" id="KW-0560">Oxidoreductase</keyword>
<dbReference type="CDD" id="cd07036">
    <property type="entry name" value="TPP_PYR_E1-PDHc-beta_like"/>
    <property type="match status" value="1"/>
</dbReference>
<dbReference type="AlphaFoldDB" id="A0A2T2WLP2"/>
<evidence type="ECO:0000313" key="5">
    <source>
        <dbReference type="EMBL" id="PSR23143.1"/>
    </source>
</evidence>
<accession>A0A2T2WLP2</accession>
<dbReference type="InterPro" id="IPR009014">
    <property type="entry name" value="Transketo_C/PFOR_II"/>
</dbReference>
<keyword evidence="3" id="KW-0786">Thiamine pyrophosphate</keyword>
<evidence type="ECO:0000256" key="3">
    <source>
        <dbReference type="ARBA" id="ARBA00023052"/>
    </source>
</evidence>
<evidence type="ECO:0000313" key="6">
    <source>
        <dbReference type="Proteomes" id="UP000241848"/>
    </source>
</evidence>
<reference evidence="5 6" key="1">
    <citation type="journal article" date="2014" name="BMC Genomics">
        <title>Comparison of environmental and isolate Sulfobacillus genomes reveals diverse carbon, sulfur, nitrogen, and hydrogen metabolisms.</title>
        <authorList>
            <person name="Justice N.B."/>
            <person name="Norman A."/>
            <person name="Brown C.T."/>
            <person name="Singh A."/>
            <person name="Thomas B.C."/>
            <person name="Banfield J.F."/>
        </authorList>
    </citation>
    <scope>NUCLEOTIDE SEQUENCE [LARGE SCALE GENOMIC DNA]</scope>
    <source>
        <strain evidence="5">AMDSBA3</strain>
    </source>
</reference>
<dbReference type="FunFam" id="3.40.50.970:FF:000001">
    <property type="entry name" value="Pyruvate dehydrogenase E1 beta subunit"/>
    <property type="match status" value="1"/>
</dbReference>
<dbReference type="NCBIfam" id="NF006667">
    <property type="entry name" value="PRK09212.1"/>
    <property type="match status" value="1"/>
</dbReference>
<organism evidence="5 6">
    <name type="scientific">Sulfobacillus acidophilus</name>
    <dbReference type="NCBI Taxonomy" id="53633"/>
    <lineage>
        <taxon>Bacteria</taxon>
        <taxon>Bacillati</taxon>
        <taxon>Bacillota</taxon>
        <taxon>Clostridia</taxon>
        <taxon>Eubacteriales</taxon>
        <taxon>Clostridiales Family XVII. Incertae Sedis</taxon>
        <taxon>Sulfobacillus</taxon>
    </lineage>
</organism>